<feature type="compositionally biased region" description="Polar residues" evidence="1">
    <location>
        <begin position="539"/>
        <end position="555"/>
    </location>
</feature>
<dbReference type="InterPro" id="IPR038765">
    <property type="entry name" value="Papain-like_cys_pep_sf"/>
</dbReference>
<feature type="region of interest" description="Disordered" evidence="1">
    <location>
        <begin position="539"/>
        <end position="590"/>
    </location>
</feature>
<dbReference type="Gene3D" id="3.90.70.10">
    <property type="entry name" value="Cysteine proteinases"/>
    <property type="match status" value="1"/>
</dbReference>
<accession>A0A9J8B1T8</accession>
<evidence type="ECO:0000313" key="5">
    <source>
        <dbReference type="Proteomes" id="UP001108240"/>
    </source>
</evidence>
<dbReference type="PROSITE" id="PS00973">
    <property type="entry name" value="USP_2"/>
    <property type="match status" value="1"/>
</dbReference>
<dbReference type="Ensembl" id="ENSCCRT00000152999.1">
    <property type="protein sequence ID" value="ENSCCRP00000148661.1"/>
    <property type="gene ID" value="ENSCCRG00000067287.1"/>
</dbReference>
<reference evidence="4" key="2">
    <citation type="submission" date="2025-09" db="UniProtKB">
        <authorList>
            <consortium name="Ensembl"/>
        </authorList>
    </citation>
    <scope>IDENTIFICATION</scope>
</reference>
<protein>
    <recommendedName>
        <fullName evidence="3">USP domain-containing protein</fullName>
    </recommendedName>
</protein>
<sequence length="690" mass="78635">MLLSSAEGLQAFVCRGNPKPNDRFLIIWKVLYSLGHGLLTQRVKYRHTDKTITRSSREKFGQQITFNLKLKACSVLFPFQNSQQSKEKQTHMMPSPPKEQNNPLPQTNAQDTCSKKHTKDDFCAVTISETSPHLMRYIGLENQGATCYLNTVLQILFRTEEFREAVERNVMNKSSSTINNRIAQLFEHLKSGERNTATTEEITAELKINVHKQEDAAKYLQKILNKVTPEISKIFQGRMAQTTICINPAKEHEPLKQVKTFFTLSISLDSEPPVHMQKCFDSYFAPIIMCGEDQEVYCKSCEMMMKTKIISSLQEVPSVLVLHLERFEFDYDTMCYVKNYSSVQIPLQLSVKEEAGVNHTYDLYAIVNHSGSLNGGHYYADIKDENGWYRFDDSVVYRLEMYIPSDEAYLLLYKKCSKSTQDTFFVVSETESPRKQRKRANTLPEDHLKSVKIRRCSERDSQSTVINEQNHLNNSDSNSETEAHASQTMPIEPGLDRESIDADQNQPTTNDSSGEIDCQFSESECKKAKDQQDLQFLQKNSDSNSETEAHTSQTMPIEPGPDRESIDADRNQPTTNDSSGKMDCQFSKSECEKAKDQQDLQFLQNNSDSNAETESNTSQNMADEPTLEMQSNDDNGDNDNQLKLLPSSAGQVSTRRALMKYYFGIPLSLLVFLILFLLIIIIVIIAHLTY</sequence>
<dbReference type="SUPFAM" id="SSF54001">
    <property type="entry name" value="Cysteine proteinases"/>
    <property type="match status" value="1"/>
</dbReference>
<feature type="transmembrane region" description="Helical" evidence="2">
    <location>
        <begin position="661"/>
        <end position="688"/>
    </location>
</feature>
<feature type="region of interest" description="Disordered" evidence="1">
    <location>
        <begin position="606"/>
        <end position="644"/>
    </location>
</feature>
<feature type="compositionally biased region" description="Basic and acidic residues" evidence="1">
    <location>
        <begin position="444"/>
        <end position="461"/>
    </location>
</feature>
<organism evidence="4 5">
    <name type="scientific">Cyprinus carpio carpio</name>
    <dbReference type="NCBI Taxonomy" id="630221"/>
    <lineage>
        <taxon>Eukaryota</taxon>
        <taxon>Metazoa</taxon>
        <taxon>Chordata</taxon>
        <taxon>Craniata</taxon>
        <taxon>Vertebrata</taxon>
        <taxon>Euteleostomi</taxon>
        <taxon>Actinopterygii</taxon>
        <taxon>Neopterygii</taxon>
        <taxon>Teleostei</taxon>
        <taxon>Ostariophysi</taxon>
        <taxon>Cypriniformes</taxon>
        <taxon>Cyprinidae</taxon>
        <taxon>Cyprininae</taxon>
        <taxon>Cyprinus</taxon>
    </lineage>
</organism>
<dbReference type="PROSITE" id="PS50235">
    <property type="entry name" value="USP_3"/>
    <property type="match status" value="1"/>
</dbReference>
<keyword evidence="5" id="KW-1185">Reference proteome</keyword>
<feature type="domain" description="USP" evidence="3">
    <location>
        <begin position="138"/>
        <end position="416"/>
    </location>
</feature>
<dbReference type="GO" id="GO:0004843">
    <property type="term" value="F:cysteine-type deubiquitinase activity"/>
    <property type="evidence" value="ECO:0007669"/>
    <property type="project" value="InterPro"/>
</dbReference>
<feature type="region of interest" description="Disordered" evidence="1">
    <location>
        <begin position="84"/>
        <end position="113"/>
    </location>
</feature>
<proteinExistence type="predicted"/>
<feature type="region of interest" description="Disordered" evidence="1">
    <location>
        <begin position="428"/>
        <end position="524"/>
    </location>
</feature>
<feature type="compositionally biased region" description="Polar residues" evidence="1">
    <location>
        <begin position="462"/>
        <end position="489"/>
    </location>
</feature>
<evidence type="ECO:0000313" key="4">
    <source>
        <dbReference type="Ensembl" id="ENSCCRP00000148661.1"/>
    </source>
</evidence>
<evidence type="ECO:0000259" key="3">
    <source>
        <dbReference type="PROSITE" id="PS50235"/>
    </source>
</evidence>
<dbReference type="CDD" id="cd02257">
    <property type="entry name" value="Peptidase_C19"/>
    <property type="match status" value="1"/>
</dbReference>
<keyword evidence="2" id="KW-1133">Transmembrane helix</keyword>
<keyword evidence="2" id="KW-0812">Transmembrane</keyword>
<evidence type="ECO:0000256" key="2">
    <source>
        <dbReference type="SAM" id="Phobius"/>
    </source>
</evidence>
<dbReference type="Pfam" id="PF00443">
    <property type="entry name" value="UCH"/>
    <property type="match status" value="1"/>
</dbReference>
<dbReference type="InterPro" id="IPR018200">
    <property type="entry name" value="USP_CS"/>
</dbReference>
<dbReference type="InterPro" id="IPR001394">
    <property type="entry name" value="Peptidase_C19_UCH"/>
</dbReference>
<dbReference type="GO" id="GO:0005634">
    <property type="term" value="C:nucleus"/>
    <property type="evidence" value="ECO:0007669"/>
    <property type="project" value="TreeGrafter"/>
</dbReference>
<dbReference type="GeneTree" id="ENSGT00940000174852"/>
<dbReference type="AlphaFoldDB" id="A0A9J8B1T8"/>
<evidence type="ECO:0000256" key="1">
    <source>
        <dbReference type="SAM" id="MobiDB-lite"/>
    </source>
</evidence>
<reference evidence="4" key="1">
    <citation type="submission" date="2025-08" db="UniProtKB">
        <authorList>
            <consortium name="Ensembl"/>
        </authorList>
    </citation>
    <scope>IDENTIFICATION</scope>
</reference>
<dbReference type="Proteomes" id="UP001108240">
    <property type="component" value="Unplaced"/>
</dbReference>
<dbReference type="GO" id="GO:0016579">
    <property type="term" value="P:protein deubiquitination"/>
    <property type="evidence" value="ECO:0007669"/>
    <property type="project" value="InterPro"/>
</dbReference>
<feature type="compositionally biased region" description="Polar residues" evidence="1">
    <location>
        <begin position="98"/>
        <end position="112"/>
    </location>
</feature>
<name>A0A9J8B1T8_CYPCA</name>
<dbReference type="InterPro" id="IPR050164">
    <property type="entry name" value="Peptidase_C19"/>
</dbReference>
<feature type="compositionally biased region" description="Basic and acidic residues" evidence="1">
    <location>
        <begin position="560"/>
        <end position="570"/>
    </location>
</feature>
<dbReference type="InterPro" id="IPR028889">
    <property type="entry name" value="USP"/>
</dbReference>
<dbReference type="PANTHER" id="PTHR24006">
    <property type="entry name" value="UBIQUITIN CARBOXYL-TERMINAL HYDROLASE"/>
    <property type="match status" value="1"/>
</dbReference>
<feature type="compositionally biased region" description="Polar residues" evidence="1">
    <location>
        <begin position="606"/>
        <end position="621"/>
    </location>
</feature>
<feature type="compositionally biased region" description="Polar residues" evidence="1">
    <location>
        <begin position="502"/>
        <end position="513"/>
    </location>
</feature>
<dbReference type="PANTHER" id="PTHR24006:SF899">
    <property type="entry name" value="UBIQUITIN CARBOXYL-TERMINAL HYDROLASE"/>
    <property type="match status" value="1"/>
</dbReference>
<keyword evidence="2" id="KW-0472">Membrane</keyword>
<dbReference type="GO" id="GO:0005829">
    <property type="term" value="C:cytosol"/>
    <property type="evidence" value="ECO:0007669"/>
    <property type="project" value="TreeGrafter"/>
</dbReference>